<proteinExistence type="predicted"/>
<dbReference type="EMBL" id="CP016796">
    <property type="protein sequence ID" value="API87766.1"/>
    <property type="molecule type" value="Genomic_DNA"/>
</dbReference>
<dbReference type="KEGG" id="frx:F7310_04515"/>
<evidence type="ECO:0000313" key="1">
    <source>
        <dbReference type="EMBL" id="API87766.1"/>
    </source>
</evidence>
<reference evidence="1 2" key="1">
    <citation type="journal article" date="2016" name="Appl. Environ. Microbiol.">
        <title>Whole genome relationships among Francisella bacteria of diverse origin define new species and provide specific regions for detection.</title>
        <authorList>
            <person name="Challacombe J.F."/>
            <person name="Petersen J.M."/>
            <person name="Gallegos-Graves V."/>
            <person name="Hodge D."/>
            <person name="Pillai S."/>
            <person name="Kuske C.R."/>
        </authorList>
    </citation>
    <scope>NUCLEOTIDE SEQUENCE [LARGE SCALE GENOMIC DNA]</scope>
    <source>
        <strain evidence="2">TX07-7310</strain>
    </source>
</reference>
<sequence>MLTDEYKKHEIFSDLNKYIKFYDLLAFNVFKFINKGTQAFNYETYLVSSIRSTLESVKKLLEFGTINDAYSLTRKYYDSIVIHCYTSLYIKDNFSLENFIVEKVNNWLRGKEKLPQYREMNEYVIKHKDLNDINDLLFKGNYKNVRGTLNDYAHYNYFQFMMLNDYQLNLDNRIKSLDSLQECIREIFIKHFVWMFSINESLMASDDYIDYLDFGETPPENSQYWVANFIQEAFDEIIKKYRLDLAKELIKNTCMELK</sequence>
<protein>
    <submittedName>
        <fullName evidence="1">Uncharacterized protein</fullName>
    </submittedName>
</protein>
<gene>
    <name evidence="1" type="ORF">F7310_04515</name>
</gene>
<organism evidence="1 2">
    <name type="scientific">Francisella uliginis</name>
    <dbReference type="NCBI Taxonomy" id="573570"/>
    <lineage>
        <taxon>Bacteria</taxon>
        <taxon>Pseudomonadati</taxon>
        <taxon>Pseudomonadota</taxon>
        <taxon>Gammaproteobacteria</taxon>
        <taxon>Thiotrichales</taxon>
        <taxon>Francisellaceae</taxon>
        <taxon>Francisella</taxon>
    </lineage>
</organism>
<keyword evidence="2" id="KW-1185">Reference proteome</keyword>
<evidence type="ECO:0000313" key="2">
    <source>
        <dbReference type="Proteomes" id="UP000184222"/>
    </source>
</evidence>
<name>A0A1L4BVA4_9GAMM</name>
<accession>A0A1L4BVA4</accession>
<dbReference type="Proteomes" id="UP000184222">
    <property type="component" value="Chromosome"/>
</dbReference>
<dbReference type="STRING" id="573570.F7310_04515"/>
<dbReference type="AlphaFoldDB" id="A0A1L4BVA4"/>
<dbReference type="OrthoDB" id="5540894at2"/>